<dbReference type="InterPro" id="IPR005844">
    <property type="entry name" value="A-D-PHexomutase_a/b/a-I"/>
</dbReference>
<feature type="domain" description="Alpha-D-phosphohexomutase alpha/beta/alpha" evidence="4">
    <location>
        <begin position="106"/>
        <end position="247"/>
    </location>
</feature>
<evidence type="ECO:0000259" key="4">
    <source>
        <dbReference type="Pfam" id="PF02878"/>
    </source>
</evidence>
<dbReference type="SMR" id="A0A0N9LKY3"/>
<dbReference type="EMBL" id="KP772272">
    <property type="protein sequence ID" value="ALG62775.1"/>
    <property type="molecule type" value="mRNA"/>
</dbReference>
<dbReference type="InterPro" id="IPR005846">
    <property type="entry name" value="A-D-PHexomutase_a/b/a-III"/>
</dbReference>
<dbReference type="PANTHER" id="PTHR42946:SF1">
    <property type="entry name" value="PHOSPHOGLUCOMUTASE (ALPHA-D-GLUCOSE-1,6-BISPHOSPHATE-DEPENDENT)"/>
    <property type="match status" value="1"/>
</dbReference>
<dbReference type="InterPro" id="IPR005841">
    <property type="entry name" value="Alpha-D-phosphohexomutase_SF"/>
</dbReference>
<dbReference type="PRINTS" id="PR00509">
    <property type="entry name" value="PGMPMM"/>
</dbReference>
<evidence type="ECO:0000256" key="2">
    <source>
        <dbReference type="ARBA" id="ARBA00010231"/>
    </source>
</evidence>
<dbReference type="PANTHER" id="PTHR42946">
    <property type="entry name" value="PHOSPHOHEXOSE MUTASE"/>
    <property type="match status" value="1"/>
</dbReference>
<dbReference type="GO" id="GO:0005975">
    <property type="term" value="P:carbohydrate metabolic process"/>
    <property type="evidence" value="ECO:0007669"/>
    <property type="project" value="InterPro"/>
</dbReference>
<comment type="similarity">
    <text evidence="2">Belongs to the phosphohexose mutase family.</text>
</comment>
<comment type="cofactor">
    <cofactor evidence="1">
        <name>Mg(2+)</name>
        <dbReference type="ChEBI" id="CHEBI:18420"/>
    </cofactor>
</comment>
<evidence type="ECO:0000259" key="6">
    <source>
        <dbReference type="Pfam" id="PF02880"/>
    </source>
</evidence>
<dbReference type="FunFam" id="3.40.120.10:FF:000010">
    <property type="entry name" value="phosphomannomutase/phosphoglucomutase isoform X1"/>
    <property type="match status" value="1"/>
</dbReference>
<sequence length="621" mass="66492">MGVTRAYAPVRPRWPTAFVLASCTLAGSMSSAFVSPPVSTSAVRAAKATKSAADTACRRQCSTGGARRMGVVSWREPAASTLYGAGVEMLDEETALAKFKRLQTQSDIRGVSMEGVPEDKVDLSVKEAYCIGVGFGVWLRKNVEFVQGQESRLRVSVGRDPRLSGQELSQAIIGGMTSQEGGCDVADFGLCTTPAMFMSCVTEGHLYDGAVMITASHLPSHRNGFKFFSKAGGLNKQNIAEILTIAAEQHGDGSFDIAGPQKDRYTKNEFLPVYQQQLKDMIIGQVDKEGPQRDRPLEGLKVIVNAGNGMGGFLADTLTELGADTRGSVHLEPDGTFPNHLANPELPEAMAPTIEAVRAVGADLGIVLDTDVDRSGVVDKNGEAINRNRLIAFLATVVLRDSPGTTIVTDSTTSNGLARFIEARGGKHLRFKKGYKNVIDKAIELNDEGIDCQLAIETSGHAAFKQNQMLDDGAYLALKVLVEMAKGGQGFDLGETIQDLAEPLESTEFRLRVSNTVDPATMYTKTLEATKAAVAHVSQWKSEDTNFEGLRVAVDEGDGRAGWLMNRMSLHEPIVIFNVESEVEGGVAAIAAGLLKHVLEPLRGELDVSSVEKSAAASALQ</sequence>
<evidence type="ECO:0000313" key="7">
    <source>
        <dbReference type="EMBL" id="ALG62775.1"/>
    </source>
</evidence>
<accession>A0A0N9LKY3</accession>
<dbReference type="Pfam" id="PF02880">
    <property type="entry name" value="PGM_PMM_III"/>
    <property type="match status" value="1"/>
</dbReference>
<dbReference type="CDD" id="cd03089">
    <property type="entry name" value="PMM_PGM"/>
    <property type="match status" value="1"/>
</dbReference>
<feature type="domain" description="Alpha-D-phosphohexomutase alpha/beta/alpha" evidence="5">
    <location>
        <begin position="298"/>
        <end position="382"/>
    </location>
</feature>
<dbReference type="GO" id="GO:0004615">
    <property type="term" value="F:phosphomannomutase activity"/>
    <property type="evidence" value="ECO:0007669"/>
    <property type="project" value="TreeGrafter"/>
</dbReference>
<protein>
    <submittedName>
        <fullName evidence="7">Phosphomannomutase</fullName>
    </submittedName>
</protein>
<dbReference type="Pfam" id="PF02879">
    <property type="entry name" value="PGM_PMM_II"/>
    <property type="match status" value="1"/>
</dbReference>
<dbReference type="InterPro" id="IPR050060">
    <property type="entry name" value="Phosphoglucosamine_mutase"/>
</dbReference>
<dbReference type="InterPro" id="IPR016055">
    <property type="entry name" value="A-D-PHexomutase_a/b/a-I/II/III"/>
</dbReference>
<dbReference type="SUPFAM" id="SSF53738">
    <property type="entry name" value="Phosphoglucomutase, first 3 domains"/>
    <property type="match status" value="3"/>
</dbReference>
<reference evidence="7" key="1">
    <citation type="submission" date="2015-02" db="EMBL/GenBank/DDBJ databases">
        <authorList>
            <person name="Chooi Y.-H."/>
        </authorList>
    </citation>
    <scope>NUCLEOTIDE SEQUENCE</scope>
</reference>
<evidence type="ECO:0000259" key="5">
    <source>
        <dbReference type="Pfam" id="PF02879"/>
    </source>
</evidence>
<dbReference type="InterPro" id="IPR005845">
    <property type="entry name" value="A-D-PHexomutase_a/b/a-II"/>
</dbReference>
<proteinExistence type="evidence at transcript level"/>
<evidence type="ECO:0000256" key="3">
    <source>
        <dbReference type="ARBA" id="ARBA00022553"/>
    </source>
</evidence>
<dbReference type="Gene3D" id="3.40.120.10">
    <property type="entry name" value="Alpha-D-Glucose-1,6-Bisphosphate, subunit A, domain 3"/>
    <property type="match status" value="3"/>
</dbReference>
<evidence type="ECO:0000256" key="1">
    <source>
        <dbReference type="ARBA" id="ARBA00001946"/>
    </source>
</evidence>
<dbReference type="Pfam" id="PF02878">
    <property type="entry name" value="PGM_PMM_I"/>
    <property type="match status" value="1"/>
</dbReference>
<dbReference type="AlphaFoldDB" id="A0A0N9LKY3"/>
<organism evidence="7">
    <name type="scientific">Saccharina japonica</name>
    <name type="common">Sweet kelp</name>
    <name type="synonym">Laminaria japonica</name>
    <dbReference type="NCBI Taxonomy" id="88149"/>
    <lineage>
        <taxon>Eukaryota</taxon>
        <taxon>Sar</taxon>
        <taxon>Stramenopiles</taxon>
        <taxon>Ochrophyta</taxon>
        <taxon>PX clade</taxon>
        <taxon>Phaeophyceae</taxon>
        <taxon>Laminariales</taxon>
        <taxon>Laminariaceae</taxon>
        <taxon>Saccharina</taxon>
    </lineage>
</organism>
<name>A0A0N9LKY3_SACJA</name>
<keyword evidence="3" id="KW-0597">Phosphoprotein</keyword>
<feature type="domain" description="Alpha-D-phosphohexomutase alpha/beta/alpha" evidence="6">
    <location>
        <begin position="387"/>
        <end position="499"/>
    </location>
</feature>